<organism evidence="1 2">
    <name type="scientific">Cetraspora pellucida</name>
    <dbReference type="NCBI Taxonomy" id="1433469"/>
    <lineage>
        <taxon>Eukaryota</taxon>
        <taxon>Fungi</taxon>
        <taxon>Fungi incertae sedis</taxon>
        <taxon>Mucoromycota</taxon>
        <taxon>Glomeromycotina</taxon>
        <taxon>Glomeromycetes</taxon>
        <taxon>Diversisporales</taxon>
        <taxon>Gigasporaceae</taxon>
        <taxon>Cetraspora</taxon>
    </lineage>
</organism>
<feature type="non-terminal residue" evidence="1">
    <location>
        <position position="1"/>
    </location>
</feature>
<dbReference type="EMBL" id="CAJVPW010016683">
    <property type="protein sequence ID" value="CAG8671887.1"/>
    <property type="molecule type" value="Genomic_DNA"/>
</dbReference>
<dbReference type="Proteomes" id="UP000789366">
    <property type="component" value="Unassembled WGS sequence"/>
</dbReference>
<feature type="non-terminal residue" evidence="1">
    <location>
        <position position="40"/>
    </location>
</feature>
<keyword evidence="2" id="KW-1185">Reference proteome</keyword>
<sequence length="40" mass="4849">MNRYKQLSLAESKLQRLVELNQRLRRELDHPRIRVSEASN</sequence>
<accession>A0ACA9NTN1</accession>
<gene>
    <name evidence="1" type="ORF">SPELUC_LOCUS9705</name>
</gene>
<proteinExistence type="predicted"/>
<comment type="caution">
    <text evidence="1">The sequence shown here is derived from an EMBL/GenBank/DDBJ whole genome shotgun (WGS) entry which is preliminary data.</text>
</comment>
<reference evidence="1" key="1">
    <citation type="submission" date="2021-06" db="EMBL/GenBank/DDBJ databases">
        <authorList>
            <person name="Kallberg Y."/>
            <person name="Tangrot J."/>
            <person name="Rosling A."/>
        </authorList>
    </citation>
    <scope>NUCLEOTIDE SEQUENCE</scope>
    <source>
        <strain evidence="1">28 12/20/2015</strain>
    </source>
</reference>
<evidence type="ECO:0000313" key="1">
    <source>
        <dbReference type="EMBL" id="CAG8671887.1"/>
    </source>
</evidence>
<evidence type="ECO:0000313" key="2">
    <source>
        <dbReference type="Proteomes" id="UP000789366"/>
    </source>
</evidence>
<name>A0ACA9NTN1_9GLOM</name>
<protein>
    <submittedName>
        <fullName evidence="1">6287_t:CDS:1</fullName>
    </submittedName>
</protein>